<evidence type="ECO:0000256" key="3">
    <source>
        <dbReference type="ARBA" id="ARBA00022729"/>
    </source>
</evidence>
<accession>A0AAV2WIA0</accession>
<dbReference type="EMBL" id="LK021338">
    <property type="protein sequence ID" value="CDQ43971.1"/>
    <property type="molecule type" value="Genomic_DNA"/>
</dbReference>
<reference evidence="8" key="2">
    <citation type="submission" date="2015-09" db="EMBL/GenBank/DDBJ databases">
        <title>Draft genome sequence of Mycobacterium neoaurum DSM 44074.</title>
        <authorList>
            <person name="Croce O."/>
            <person name="Robert C."/>
            <person name="Raoult D."/>
            <person name="Drancourt M."/>
        </authorList>
    </citation>
    <scope>NUCLEOTIDE SEQUENCE</scope>
    <source>
        <strain evidence="8">DSM 44074</strain>
    </source>
</reference>
<dbReference type="InterPro" id="IPR032018">
    <property type="entry name" value="LppA/LppB/LprP"/>
</dbReference>
<organism evidence="8 9">
    <name type="scientific">Mycolicibacterium neoaurum</name>
    <name type="common">Mycobacterium neoaurum</name>
    <dbReference type="NCBI Taxonomy" id="1795"/>
    <lineage>
        <taxon>Bacteria</taxon>
        <taxon>Bacillati</taxon>
        <taxon>Actinomycetota</taxon>
        <taxon>Actinomycetes</taxon>
        <taxon>Mycobacteriales</taxon>
        <taxon>Mycobacteriaceae</taxon>
        <taxon>Mycolicibacterium</taxon>
    </lineage>
</organism>
<dbReference type="Gene3D" id="3.30.2030.20">
    <property type="match status" value="1"/>
</dbReference>
<feature type="chain" id="PRO_5043954579" evidence="7">
    <location>
        <begin position="17"/>
        <end position="183"/>
    </location>
</feature>
<keyword evidence="2" id="KW-1003">Cell membrane</keyword>
<proteinExistence type="predicted"/>
<keyword evidence="3 7" id="KW-0732">Signal</keyword>
<evidence type="ECO:0000256" key="5">
    <source>
        <dbReference type="ARBA" id="ARBA00023139"/>
    </source>
</evidence>
<feature type="signal peptide" evidence="7">
    <location>
        <begin position="1"/>
        <end position="16"/>
    </location>
</feature>
<evidence type="ECO:0000256" key="2">
    <source>
        <dbReference type="ARBA" id="ARBA00022475"/>
    </source>
</evidence>
<protein>
    <submittedName>
        <fullName evidence="8">Lipoprotein LppV</fullName>
    </submittedName>
</protein>
<gene>
    <name evidence="8" type="primary">lppV</name>
    <name evidence="8" type="ORF">BN1047_01843</name>
</gene>
<evidence type="ECO:0000313" key="9">
    <source>
        <dbReference type="Proteomes" id="UP000028864"/>
    </source>
</evidence>
<name>A0AAV2WIA0_MYCNE</name>
<comment type="subcellular location">
    <subcellularLocation>
        <location evidence="1">Cell membrane</location>
        <topology evidence="1">Lipid-anchor</topology>
    </subcellularLocation>
</comment>
<evidence type="ECO:0000313" key="8">
    <source>
        <dbReference type="EMBL" id="CDQ43971.1"/>
    </source>
</evidence>
<dbReference type="PROSITE" id="PS51257">
    <property type="entry name" value="PROKAR_LIPOPROTEIN"/>
    <property type="match status" value="1"/>
</dbReference>
<dbReference type="Pfam" id="PF16708">
    <property type="entry name" value="LppA"/>
    <property type="match status" value="1"/>
</dbReference>
<evidence type="ECO:0000256" key="4">
    <source>
        <dbReference type="ARBA" id="ARBA00023136"/>
    </source>
</evidence>
<evidence type="ECO:0000256" key="6">
    <source>
        <dbReference type="ARBA" id="ARBA00023288"/>
    </source>
</evidence>
<evidence type="ECO:0000256" key="1">
    <source>
        <dbReference type="ARBA" id="ARBA00004193"/>
    </source>
</evidence>
<dbReference type="AlphaFoldDB" id="A0AAV2WIA0"/>
<keyword evidence="5" id="KW-0564">Palmitate</keyword>
<reference evidence="8" key="1">
    <citation type="submission" date="2014-05" db="EMBL/GenBank/DDBJ databases">
        <authorList>
            <person name="Urmite Genomes"/>
        </authorList>
    </citation>
    <scope>NUCLEOTIDE SEQUENCE</scope>
    <source>
        <strain evidence="8">DSM 44074</strain>
    </source>
</reference>
<dbReference type="RefSeq" id="WP_051644330.1">
    <property type="nucleotide sequence ID" value="NZ_LK021338.1"/>
</dbReference>
<evidence type="ECO:0000256" key="7">
    <source>
        <dbReference type="SAM" id="SignalP"/>
    </source>
</evidence>
<keyword evidence="4" id="KW-0472">Membrane</keyword>
<dbReference type="Proteomes" id="UP000028864">
    <property type="component" value="Unassembled WGS sequence"/>
</dbReference>
<sequence>MSAVKTALAVVVVSMAALTACGTTSGVNGGAAVTRVEGADPEAILRTSPSFEDAQRQYRAAVQDWANQIASTSPSLTWRVKEDGWGGCTGEYANTPGVHAYIYVVFDGPISDAAWPSALDVVQRGAAQLGATAVTATVDRPGDHNVIFSGNDGITVEFGTKAAGVLSAKSDCRLRSGTFGRGN</sequence>
<keyword evidence="6 8" id="KW-0449">Lipoprotein</keyword>
<dbReference type="GO" id="GO:0005886">
    <property type="term" value="C:plasma membrane"/>
    <property type="evidence" value="ECO:0007669"/>
    <property type="project" value="UniProtKB-SubCell"/>
</dbReference>